<sequence length="59" mass="6689">MAEHAHLALHQAYPKTVNKDSNQFCPAPRQMNPLLSAFYLDKVTNADELANEMTRSTEK</sequence>
<protein>
    <submittedName>
        <fullName evidence="1">Uncharacterized protein</fullName>
    </submittedName>
</protein>
<reference evidence="1" key="1">
    <citation type="journal article" date="2019" name="Ecotoxicol. Environ. Saf.">
        <title>Microbial characterization of heavy metal resistant bacterial strains isolated from an electroplating wastewater treatment plant.</title>
        <authorList>
            <person name="Cai X."/>
            <person name="Zheng X."/>
            <person name="Zhang D."/>
            <person name="Iqbal W."/>
            <person name="Liu C."/>
            <person name="Yang B."/>
            <person name="Zhao X."/>
            <person name="Lu X."/>
            <person name="Mao Y."/>
        </authorList>
    </citation>
    <scope>NUCLEOTIDE SEQUENCE [LARGE SCALE GENOMIC DNA]</scope>
    <source>
        <strain evidence="1">Ni1-3</strain>
    </source>
</reference>
<gene>
    <name evidence="1" type="ORF">D0436_12885</name>
</gene>
<name>A0A5B8QX99_9GAMM</name>
<dbReference type="AlphaFoldDB" id="A0A5B8QX99"/>
<evidence type="ECO:0000313" key="1">
    <source>
        <dbReference type="EMBL" id="QDZ91283.1"/>
    </source>
</evidence>
<accession>A0A5B8QX99</accession>
<dbReference type="EMBL" id="CP031775">
    <property type="protein sequence ID" value="QDZ91283.1"/>
    <property type="molecule type" value="Genomic_DNA"/>
</dbReference>
<organism evidence="1">
    <name type="scientific">Shewanella decolorationis</name>
    <dbReference type="NCBI Taxonomy" id="256839"/>
    <lineage>
        <taxon>Bacteria</taxon>
        <taxon>Pseudomonadati</taxon>
        <taxon>Pseudomonadota</taxon>
        <taxon>Gammaproteobacteria</taxon>
        <taxon>Alteromonadales</taxon>
        <taxon>Shewanellaceae</taxon>
        <taxon>Shewanella</taxon>
    </lineage>
</organism>
<proteinExistence type="predicted"/>